<sequence>MSLTSSSIRLENEGAGTGGEANFHQVLKIELAKLHKDYRGLENKRHGFAQLDGSMRKIAKRLLPVLQNDKTDLNHEIRNANCRAHRRKASELAYDMKEALKVYELYQHEIKHKIKQIQEIETHVDKITDKIIKQKLKLQAVQGLHKTLEQRERDVGKAEDRLYNVNF</sequence>
<dbReference type="Proteomes" id="UP001642540">
    <property type="component" value="Unassembled WGS sequence"/>
</dbReference>
<gene>
    <name evidence="1" type="ORF">ODALV1_LOCUS20066</name>
</gene>
<evidence type="ECO:0000313" key="1">
    <source>
        <dbReference type="EMBL" id="CAL8123045.1"/>
    </source>
</evidence>
<name>A0ABP1R8R3_9HEXA</name>
<evidence type="ECO:0000313" key="2">
    <source>
        <dbReference type="Proteomes" id="UP001642540"/>
    </source>
</evidence>
<accession>A0ABP1R8R3</accession>
<reference evidence="1 2" key="1">
    <citation type="submission" date="2024-08" db="EMBL/GenBank/DDBJ databases">
        <authorList>
            <person name="Cucini C."/>
            <person name="Frati F."/>
        </authorList>
    </citation>
    <scope>NUCLEOTIDE SEQUENCE [LARGE SCALE GENOMIC DNA]</scope>
</reference>
<proteinExistence type="predicted"/>
<organism evidence="1 2">
    <name type="scientific">Orchesella dallaii</name>
    <dbReference type="NCBI Taxonomy" id="48710"/>
    <lineage>
        <taxon>Eukaryota</taxon>
        <taxon>Metazoa</taxon>
        <taxon>Ecdysozoa</taxon>
        <taxon>Arthropoda</taxon>
        <taxon>Hexapoda</taxon>
        <taxon>Collembola</taxon>
        <taxon>Entomobryomorpha</taxon>
        <taxon>Entomobryoidea</taxon>
        <taxon>Orchesellidae</taxon>
        <taxon>Orchesellinae</taxon>
        <taxon>Orchesella</taxon>
    </lineage>
</organism>
<keyword evidence="2" id="KW-1185">Reference proteome</keyword>
<protein>
    <submittedName>
        <fullName evidence="1">Uncharacterized protein</fullName>
    </submittedName>
</protein>
<comment type="caution">
    <text evidence="1">The sequence shown here is derived from an EMBL/GenBank/DDBJ whole genome shotgun (WGS) entry which is preliminary data.</text>
</comment>
<dbReference type="EMBL" id="CAXLJM020000068">
    <property type="protein sequence ID" value="CAL8123045.1"/>
    <property type="molecule type" value="Genomic_DNA"/>
</dbReference>